<feature type="compositionally biased region" description="Basic residues" evidence="1">
    <location>
        <begin position="264"/>
        <end position="278"/>
    </location>
</feature>
<evidence type="ECO:0000256" key="1">
    <source>
        <dbReference type="SAM" id="MobiDB-lite"/>
    </source>
</evidence>
<dbReference type="EMBL" id="CALNXK010000185">
    <property type="protein sequence ID" value="CAH3173913.1"/>
    <property type="molecule type" value="Genomic_DNA"/>
</dbReference>
<evidence type="ECO:0000313" key="3">
    <source>
        <dbReference type="Proteomes" id="UP001159405"/>
    </source>
</evidence>
<feature type="region of interest" description="Disordered" evidence="1">
    <location>
        <begin position="263"/>
        <end position="290"/>
    </location>
</feature>
<accession>A0ABN8R3F1</accession>
<dbReference type="Proteomes" id="UP001159405">
    <property type="component" value="Unassembled WGS sequence"/>
</dbReference>
<dbReference type="InterPro" id="IPR040246">
    <property type="entry name" value="C16orf87-like"/>
</dbReference>
<evidence type="ECO:0000313" key="2">
    <source>
        <dbReference type="EMBL" id="CAH3173913.1"/>
    </source>
</evidence>
<sequence>MVLRQCLACNSMMTESCRSCQCGHVFEDTKQIAGRRFSEYRAELYTRLEDRREKQLTKQTRKATKQESVPQPLKERKNNTEELAIVPPRFSNHKNHSLGSKLPHRKIKTKRIRRTAVKPSPRSAVVPSGLVSRLPSALQEINRRLIGQNMMWWIPYFSNAYIFKMVLRQCLACNAMMTDSFRSCACGHVFEDRKQIGGKRFSEYRAELYTRLENRREKQLKRKKRLQANETETGPQPLKERKINVEDSTVLPSGFEPKNYTFSSKKHHRKIKGKKIHRPSPSPSTVPPELVSRLPSALQEINRRLTGQNMMWWMMQLN</sequence>
<keyword evidence="3" id="KW-1185">Reference proteome</keyword>
<name>A0ABN8R3F1_9CNID</name>
<feature type="region of interest" description="Disordered" evidence="1">
    <location>
        <begin position="53"/>
        <end position="76"/>
    </location>
</feature>
<reference evidence="2 3" key="1">
    <citation type="submission" date="2022-05" db="EMBL/GenBank/DDBJ databases">
        <authorList>
            <consortium name="Genoscope - CEA"/>
            <person name="William W."/>
        </authorList>
    </citation>
    <scope>NUCLEOTIDE SEQUENCE [LARGE SCALE GENOMIC DNA]</scope>
</reference>
<protein>
    <submittedName>
        <fullName evidence="2">Uncharacterized protein</fullName>
    </submittedName>
</protein>
<dbReference type="PANTHER" id="PTHR31101">
    <property type="entry name" value="UPF0547 PROTEIN C16ORF87"/>
    <property type="match status" value="1"/>
</dbReference>
<comment type="caution">
    <text evidence="2">The sequence shown here is derived from an EMBL/GenBank/DDBJ whole genome shotgun (WGS) entry which is preliminary data.</text>
</comment>
<proteinExistence type="predicted"/>
<gene>
    <name evidence="2" type="ORF">PLOB_00014445</name>
</gene>
<organism evidence="2 3">
    <name type="scientific">Porites lobata</name>
    <dbReference type="NCBI Taxonomy" id="104759"/>
    <lineage>
        <taxon>Eukaryota</taxon>
        <taxon>Metazoa</taxon>
        <taxon>Cnidaria</taxon>
        <taxon>Anthozoa</taxon>
        <taxon>Hexacorallia</taxon>
        <taxon>Scleractinia</taxon>
        <taxon>Fungiina</taxon>
        <taxon>Poritidae</taxon>
        <taxon>Porites</taxon>
    </lineage>
</organism>